<dbReference type="PANTHER" id="PTHR36503:SF1">
    <property type="entry name" value="BLR2520 PROTEIN"/>
    <property type="match status" value="1"/>
</dbReference>
<dbReference type="PROSITE" id="PS51819">
    <property type="entry name" value="VOC"/>
    <property type="match status" value="1"/>
</dbReference>
<dbReference type="STRING" id="1080227.A8L45_20580"/>
<keyword evidence="3" id="KW-1185">Reference proteome</keyword>
<dbReference type="PANTHER" id="PTHR36503">
    <property type="entry name" value="BLR2520 PROTEIN"/>
    <property type="match status" value="1"/>
</dbReference>
<dbReference type="SUPFAM" id="SSF54593">
    <property type="entry name" value="Glyoxalase/Bleomycin resistance protein/Dihydroxybiphenyl dioxygenase"/>
    <property type="match status" value="1"/>
</dbReference>
<evidence type="ECO:0000313" key="3">
    <source>
        <dbReference type="Proteomes" id="UP000094936"/>
    </source>
</evidence>
<dbReference type="AlphaFoldDB" id="A0A1C3EAP1"/>
<comment type="caution">
    <text evidence="2">The sequence shown here is derived from an EMBL/GenBank/DDBJ whole genome shotgun (WGS) entry which is preliminary data.</text>
</comment>
<dbReference type="InterPro" id="IPR037523">
    <property type="entry name" value="VOC_core"/>
</dbReference>
<dbReference type="Proteomes" id="UP000094936">
    <property type="component" value="Unassembled WGS sequence"/>
</dbReference>
<protein>
    <submittedName>
        <fullName evidence="2">Glyoxalase</fullName>
    </submittedName>
</protein>
<sequence>MNLNQVTLTVKNMDEAVTFYKTLGFNQIVAAEHYCRFECTEGSSTFSLYLGDPNSQSNSVIYFEHQELDSLVEKLKSKGIKFDQEPTDKDYLWREAMLTDPSGNEIKLYWAGENRKNPPWRVNSN</sequence>
<dbReference type="InterPro" id="IPR029068">
    <property type="entry name" value="Glyas_Bleomycin-R_OHBP_Dase"/>
</dbReference>
<gene>
    <name evidence="2" type="ORF">A8L45_20580</name>
</gene>
<proteinExistence type="predicted"/>
<feature type="domain" description="VOC" evidence="1">
    <location>
        <begin position="2"/>
        <end position="111"/>
    </location>
</feature>
<name>A0A1C3EAP1_9GAMM</name>
<evidence type="ECO:0000313" key="2">
    <source>
        <dbReference type="EMBL" id="ODA30270.1"/>
    </source>
</evidence>
<dbReference type="EMBL" id="LYBM01000055">
    <property type="protein sequence ID" value="ODA30270.1"/>
    <property type="molecule type" value="Genomic_DNA"/>
</dbReference>
<organism evidence="2 3">
    <name type="scientific">Veronia pacifica</name>
    <dbReference type="NCBI Taxonomy" id="1080227"/>
    <lineage>
        <taxon>Bacteria</taxon>
        <taxon>Pseudomonadati</taxon>
        <taxon>Pseudomonadota</taxon>
        <taxon>Gammaproteobacteria</taxon>
        <taxon>Vibrionales</taxon>
        <taxon>Vibrionaceae</taxon>
        <taxon>Veronia</taxon>
    </lineage>
</organism>
<evidence type="ECO:0000259" key="1">
    <source>
        <dbReference type="PROSITE" id="PS51819"/>
    </source>
</evidence>
<dbReference type="OrthoDB" id="9810880at2"/>
<accession>A0A1C3EAP1</accession>
<dbReference type="InterPro" id="IPR004360">
    <property type="entry name" value="Glyas_Fos-R_dOase_dom"/>
</dbReference>
<dbReference type="Pfam" id="PF00903">
    <property type="entry name" value="Glyoxalase"/>
    <property type="match status" value="1"/>
</dbReference>
<reference evidence="2 3" key="1">
    <citation type="submission" date="2016-05" db="EMBL/GenBank/DDBJ databases">
        <title>Genomic Taxonomy of the Vibrionaceae.</title>
        <authorList>
            <person name="Gomez-Gil B."/>
            <person name="Enciso-Ibarra J."/>
        </authorList>
    </citation>
    <scope>NUCLEOTIDE SEQUENCE [LARGE SCALE GENOMIC DNA]</scope>
    <source>
        <strain evidence="2 3">CAIM 1920</strain>
    </source>
</reference>
<dbReference type="Gene3D" id="3.10.180.10">
    <property type="entry name" value="2,3-Dihydroxybiphenyl 1,2-Dioxygenase, domain 1"/>
    <property type="match status" value="1"/>
</dbReference>
<dbReference type="RefSeq" id="WP_068905241.1">
    <property type="nucleotide sequence ID" value="NZ_JBHUIF010000015.1"/>
</dbReference>